<name>A0A9X2L348_9BACT</name>
<keyword evidence="1" id="KW-0472">Membrane</keyword>
<reference evidence="2" key="1">
    <citation type="submission" date="2022-06" db="EMBL/GenBank/DDBJ databases">
        <title>Gracilimonas sp. CAU 1638 isolated from sea sediment.</title>
        <authorList>
            <person name="Kim W."/>
        </authorList>
    </citation>
    <scope>NUCLEOTIDE SEQUENCE</scope>
    <source>
        <strain evidence="2">CAU 1638</strain>
    </source>
</reference>
<protein>
    <submittedName>
        <fullName evidence="2">Uncharacterized protein</fullName>
    </submittedName>
</protein>
<accession>A0A9X2L348</accession>
<gene>
    <name evidence="2" type="ORF">NM125_07265</name>
</gene>
<evidence type="ECO:0000313" key="2">
    <source>
        <dbReference type="EMBL" id="MCP9291379.1"/>
    </source>
</evidence>
<comment type="caution">
    <text evidence="2">The sequence shown here is derived from an EMBL/GenBank/DDBJ whole genome shotgun (WGS) entry which is preliminary data.</text>
</comment>
<proteinExistence type="predicted"/>
<keyword evidence="1" id="KW-1133">Transmembrane helix</keyword>
<keyword evidence="1" id="KW-0812">Transmembrane</keyword>
<evidence type="ECO:0000256" key="1">
    <source>
        <dbReference type="SAM" id="Phobius"/>
    </source>
</evidence>
<evidence type="ECO:0000313" key="3">
    <source>
        <dbReference type="Proteomes" id="UP001139125"/>
    </source>
</evidence>
<feature type="transmembrane region" description="Helical" evidence="1">
    <location>
        <begin position="6"/>
        <end position="25"/>
    </location>
</feature>
<keyword evidence="3" id="KW-1185">Reference proteome</keyword>
<dbReference type="EMBL" id="JANDBC010000001">
    <property type="protein sequence ID" value="MCP9291379.1"/>
    <property type="molecule type" value="Genomic_DNA"/>
</dbReference>
<dbReference type="RefSeq" id="WP_255134246.1">
    <property type="nucleotide sequence ID" value="NZ_JANDBC010000001.1"/>
</dbReference>
<organism evidence="2 3">
    <name type="scientific">Gracilimonas sediminicola</name>
    <dbReference type="NCBI Taxonomy" id="2952158"/>
    <lineage>
        <taxon>Bacteria</taxon>
        <taxon>Pseudomonadati</taxon>
        <taxon>Balneolota</taxon>
        <taxon>Balneolia</taxon>
        <taxon>Balneolales</taxon>
        <taxon>Balneolaceae</taxon>
        <taxon>Gracilimonas</taxon>
    </lineage>
</organism>
<sequence length="142" mass="16206">MTDYSDIIYLMAAMLLFSLMSTNISKSFLAASESMVTAGTENRSIALAQDEIEQVKLLSRDKEDYLKEGNSDYMFADYPKNKTNVYGSDNQYEETFRVEATSELIQEPDPLLNRYLVTVTVTNTVKDYKSEATLLFIKSFEK</sequence>
<dbReference type="AlphaFoldDB" id="A0A9X2L348"/>
<dbReference type="Proteomes" id="UP001139125">
    <property type="component" value="Unassembled WGS sequence"/>
</dbReference>